<reference evidence="2" key="2">
    <citation type="submission" date="2019-01" db="UniProtKB">
        <authorList>
            <consortium name="EnsemblPlants"/>
        </authorList>
    </citation>
    <scope>IDENTIFICATION</scope>
    <source>
        <strain evidence="2">cv. Heinz 1706</strain>
    </source>
</reference>
<dbReference type="InParanoid" id="A0A3Q7GGB6"/>
<evidence type="ECO:0000313" key="3">
    <source>
        <dbReference type="Proteomes" id="UP000004994"/>
    </source>
</evidence>
<name>A0A3Q7GGB6_SOLLC</name>
<evidence type="ECO:0000256" key="1">
    <source>
        <dbReference type="SAM" id="MobiDB-lite"/>
    </source>
</evidence>
<feature type="region of interest" description="Disordered" evidence="1">
    <location>
        <begin position="1"/>
        <end position="20"/>
    </location>
</feature>
<dbReference type="EnsemblPlants" id="Solyc05g032630.1.1">
    <property type="protein sequence ID" value="Solyc05g032630.1.1.1"/>
    <property type="gene ID" value="Solyc05g032630.1"/>
</dbReference>
<proteinExistence type="predicted"/>
<accession>A0A3Q7GGB6</accession>
<sequence>MKFENQNKASPELAASLPEKGEGECSFWLSLTPVAVLYRRLPRDALIRFPPASIPAGAEEERENREGKQGKKRNDEWRERGRGRRLREGTKGEVKREK</sequence>
<dbReference type="Proteomes" id="UP000004994">
    <property type="component" value="Chromosome 5"/>
</dbReference>
<dbReference type="Gramene" id="Solyc05g032630.1.1">
    <property type="protein sequence ID" value="Solyc05g032630.1.1.1"/>
    <property type="gene ID" value="Solyc05g032630.1"/>
</dbReference>
<feature type="region of interest" description="Disordered" evidence="1">
    <location>
        <begin position="48"/>
        <end position="98"/>
    </location>
</feature>
<protein>
    <submittedName>
        <fullName evidence="2">Uncharacterized protein</fullName>
    </submittedName>
</protein>
<evidence type="ECO:0000313" key="2">
    <source>
        <dbReference type="EnsemblPlants" id="Solyc05g032630.1.1.1"/>
    </source>
</evidence>
<reference evidence="2" key="1">
    <citation type="journal article" date="2012" name="Nature">
        <title>The tomato genome sequence provides insights into fleshy fruit evolution.</title>
        <authorList>
            <consortium name="Tomato Genome Consortium"/>
        </authorList>
    </citation>
    <scope>NUCLEOTIDE SEQUENCE [LARGE SCALE GENOMIC DNA]</scope>
    <source>
        <strain evidence="2">cv. Heinz 1706</strain>
    </source>
</reference>
<feature type="compositionally biased region" description="Basic and acidic residues" evidence="1">
    <location>
        <begin position="62"/>
        <end position="98"/>
    </location>
</feature>
<keyword evidence="3" id="KW-1185">Reference proteome</keyword>
<dbReference type="PaxDb" id="4081-Solyc05g032630.1.1"/>
<dbReference type="AlphaFoldDB" id="A0A3Q7GGB6"/>
<organism evidence="2">
    <name type="scientific">Solanum lycopersicum</name>
    <name type="common">Tomato</name>
    <name type="synonym">Lycopersicon esculentum</name>
    <dbReference type="NCBI Taxonomy" id="4081"/>
    <lineage>
        <taxon>Eukaryota</taxon>
        <taxon>Viridiplantae</taxon>
        <taxon>Streptophyta</taxon>
        <taxon>Embryophyta</taxon>
        <taxon>Tracheophyta</taxon>
        <taxon>Spermatophyta</taxon>
        <taxon>Magnoliopsida</taxon>
        <taxon>eudicotyledons</taxon>
        <taxon>Gunneridae</taxon>
        <taxon>Pentapetalae</taxon>
        <taxon>asterids</taxon>
        <taxon>lamiids</taxon>
        <taxon>Solanales</taxon>
        <taxon>Solanaceae</taxon>
        <taxon>Solanoideae</taxon>
        <taxon>Solaneae</taxon>
        <taxon>Solanum</taxon>
        <taxon>Solanum subgen. Lycopersicon</taxon>
    </lineage>
</organism>